<protein>
    <submittedName>
        <fullName evidence="1">Uncharacterized protein</fullName>
    </submittedName>
</protein>
<dbReference type="Proteomes" id="UP000324222">
    <property type="component" value="Unassembled WGS sequence"/>
</dbReference>
<proteinExistence type="predicted"/>
<dbReference type="EMBL" id="VSRR010116478">
    <property type="protein sequence ID" value="MPC98981.1"/>
    <property type="molecule type" value="Genomic_DNA"/>
</dbReference>
<keyword evidence="2" id="KW-1185">Reference proteome</keyword>
<reference evidence="1 2" key="1">
    <citation type="submission" date="2019-05" db="EMBL/GenBank/DDBJ databases">
        <title>Another draft genome of Portunus trituberculatus and its Hox gene families provides insights of decapod evolution.</title>
        <authorList>
            <person name="Jeong J.-H."/>
            <person name="Song I."/>
            <person name="Kim S."/>
            <person name="Choi T."/>
            <person name="Kim D."/>
            <person name="Ryu S."/>
            <person name="Kim W."/>
        </authorList>
    </citation>
    <scope>NUCLEOTIDE SEQUENCE [LARGE SCALE GENOMIC DNA]</scope>
    <source>
        <tissue evidence="1">Muscle</tissue>
    </source>
</reference>
<dbReference type="AlphaFoldDB" id="A0A5B7JLQ3"/>
<comment type="caution">
    <text evidence="1">The sequence shown here is derived from an EMBL/GenBank/DDBJ whole genome shotgun (WGS) entry which is preliminary data.</text>
</comment>
<evidence type="ECO:0000313" key="2">
    <source>
        <dbReference type="Proteomes" id="UP000324222"/>
    </source>
</evidence>
<name>A0A5B7JLQ3_PORTR</name>
<gene>
    <name evidence="1" type="ORF">E2C01_094373</name>
</gene>
<evidence type="ECO:0000313" key="1">
    <source>
        <dbReference type="EMBL" id="MPC98981.1"/>
    </source>
</evidence>
<accession>A0A5B7JLQ3</accession>
<organism evidence="1 2">
    <name type="scientific">Portunus trituberculatus</name>
    <name type="common">Swimming crab</name>
    <name type="synonym">Neptunus trituberculatus</name>
    <dbReference type="NCBI Taxonomy" id="210409"/>
    <lineage>
        <taxon>Eukaryota</taxon>
        <taxon>Metazoa</taxon>
        <taxon>Ecdysozoa</taxon>
        <taxon>Arthropoda</taxon>
        <taxon>Crustacea</taxon>
        <taxon>Multicrustacea</taxon>
        <taxon>Malacostraca</taxon>
        <taxon>Eumalacostraca</taxon>
        <taxon>Eucarida</taxon>
        <taxon>Decapoda</taxon>
        <taxon>Pleocyemata</taxon>
        <taxon>Brachyura</taxon>
        <taxon>Eubrachyura</taxon>
        <taxon>Portunoidea</taxon>
        <taxon>Portunidae</taxon>
        <taxon>Portuninae</taxon>
        <taxon>Portunus</taxon>
    </lineage>
</organism>
<sequence length="51" mass="6175">MSERKLDEWKEISKKEREEKVNFAEVVKQQIKEKTKDTVKQVIKEKEELSP</sequence>